<keyword evidence="4" id="KW-0472">Membrane</keyword>
<keyword evidence="5" id="KW-0430">Lectin</keyword>
<comment type="similarity">
    <text evidence="2">Belongs to the BA14k family.</text>
</comment>
<reference evidence="8" key="1">
    <citation type="journal article" date="2019" name="Int. J. Syst. Evol. Microbiol.">
        <title>The Global Catalogue of Microorganisms (GCM) 10K type strain sequencing project: providing services to taxonomists for standard genome sequencing and annotation.</title>
        <authorList>
            <consortium name="The Broad Institute Genomics Platform"/>
            <consortium name="The Broad Institute Genome Sequencing Center for Infectious Disease"/>
            <person name="Wu L."/>
            <person name="Ma J."/>
        </authorList>
    </citation>
    <scope>NUCLEOTIDE SEQUENCE [LARGE SCALE GENOMIC DNA]</scope>
    <source>
        <strain evidence="8">JCM 3369</strain>
    </source>
</reference>
<evidence type="ECO:0000256" key="1">
    <source>
        <dbReference type="ARBA" id="ARBA00004167"/>
    </source>
</evidence>
<keyword evidence="4" id="KW-1003">Cell membrane</keyword>
<dbReference type="Pfam" id="PF07886">
    <property type="entry name" value="BA14K"/>
    <property type="match status" value="1"/>
</dbReference>
<organism evidence="7 8">
    <name type="scientific">Roseibium aestuarii</name>
    <dbReference type="NCBI Taxonomy" id="2600299"/>
    <lineage>
        <taxon>Bacteria</taxon>
        <taxon>Pseudomonadati</taxon>
        <taxon>Pseudomonadota</taxon>
        <taxon>Alphaproteobacteria</taxon>
        <taxon>Hyphomicrobiales</taxon>
        <taxon>Stappiaceae</taxon>
        <taxon>Roseibium</taxon>
    </lineage>
</organism>
<evidence type="ECO:0000256" key="6">
    <source>
        <dbReference type="ARBA" id="ARBA00025321"/>
    </source>
</evidence>
<protein>
    <recommendedName>
        <fullName evidence="3">Lectin-like protein BA14k</fullName>
    </recommendedName>
</protein>
<evidence type="ECO:0000256" key="3">
    <source>
        <dbReference type="ARBA" id="ARBA00020552"/>
    </source>
</evidence>
<sequence>MRFHDFLMGGIAVVGIAISTLTGAKAAPLTVPAPLAIQTAAPEGTIVLARGDGFYQRGGHYWYNGHRGSRHRHPGWREYRGHYFPPAAFGLNLGNGVTVQVGPGYTAPRRYAPPAYARPGRLPGRHYGWCENRYRSYRASDNTFQPYHGPRRQCRSPYWG</sequence>
<comment type="subcellular location">
    <subcellularLocation>
        <location evidence="1">Membrane</location>
        <topology evidence="1">Single-pass membrane protein</topology>
    </subcellularLocation>
</comment>
<evidence type="ECO:0000313" key="8">
    <source>
        <dbReference type="Proteomes" id="UP001597327"/>
    </source>
</evidence>
<evidence type="ECO:0000256" key="5">
    <source>
        <dbReference type="ARBA" id="ARBA00022734"/>
    </source>
</evidence>
<comment type="function">
    <text evidence="6">Has immunoglobulin-binding and hemagglutination properties, and can bind to mannose. Essential for virulence. May be involved in LPS biosynthesis or polysaccharide transport.</text>
</comment>
<evidence type="ECO:0000256" key="4">
    <source>
        <dbReference type="ARBA" id="ARBA00022475"/>
    </source>
</evidence>
<dbReference type="Proteomes" id="UP001597327">
    <property type="component" value="Unassembled WGS sequence"/>
</dbReference>
<evidence type="ECO:0000256" key="2">
    <source>
        <dbReference type="ARBA" id="ARBA00010270"/>
    </source>
</evidence>
<keyword evidence="8" id="KW-1185">Reference proteome</keyword>
<gene>
    <name evidence="7" type="ORF">ACFSC7_14300</name>
</gene>
<proteinExistence type="inferred from homology"/>
<dbReference type="InterPro" id="IPR012413">
    <property type="entry name" value="BA14K"/>
</dbReference>
<name>A0ABW4K2F5_9HYPH</name>
<dbReference type="EMBL" id="JBHUFA010000004">
    <property type="protein sequence ID" value="MFD1696695.1"/>
    <property type="molecule type" value="Genomic_DNA"/>
</dbReference>
<evidence type="ECO:0000313" key="7">
    <source>
        <dbReference type="EMBL" id="MFD1696695.1"/>
    </source>
</evidence>
<accession>A0ABW4K2F5</accession>
<dbReference type="RefSeq" id="WP_244304525.1">
    <property type="nucleotide sequence ID" value="NZ_JBHUFA010000004.1"/>
</dbReference>
<comment type="caution">
    <text evidence="7">The sequence shown here is derived from an EMBL/GenBank/DDBJ whole genome shotgun (WGS) entry which is preliminary data.</text>
</comment>